<sequence>MPAKHRTDIEYIEIVEVLYDYVPTEDGMLTLKQGDLIYVHSKDNSGWWNGTVGNTSGWFPSTWIKGVEMPEMEEVSKQLEDLIAEDNKEADEDKDVVEEPLKKRASLIWKDNEVVANQDIKALPTPKTAQWIAGPPTLLEKGATITWEVLINNILQSISDLNYSAKNGIKQNYISQSSQIITAVRDMLSCSGTVSVDSPTIKQNRALATYHKSIMASMSRMILAAKVSSGIWPPPDSVRTLRHHAGQVLLAVRNFVSTAQDLNLLLESPPDVPVEEFDIKGNDLSQAELLSNVEQTNEIVMNSVANLITKITRDKALSTHLIDLVKKTVAEVGQLLSFMEEIDFEDPNENSAGEEYSQKKQVLYTTLNALVSSAHTGEDGFAPANAVNSILDNSTALLKAVEEFVTSSKVLIDHSSHHFEKRLHEENENSDLLLLQKRAQELSFLEYGQSANSATSQSSKPGSPSPWSRERTLSGDTERKSSIRMSGGSFNTSRNSVDNNSSQDTLSIRPWILKNEVNYDLSFNKEGAVNGGTFVALVERLTVHDQPIGI</sequence>
<dbReference type="AlphaFoldDB" id="A0AAD5UFQ3"/>
<feature type="region of interest" description="Disordered" evidence="3">
    <location>
        <begin position="450"/>
        <end position="503"/>
    </location>
</feature>
<dbReference type="Pfam" id="PF00018">
    <property type="entry name" value="SH3_1"/>
    <property type="match status" value="1"/>
</dbReference>
<feature type="domain" description="SH3" evidence="4">
    <location>
        <begin position="10"/>
        <end position="69"/>
    </location>
</feature>
<dbReference type="Pfam" id="PF25006">
    <property type="entry name" value="DUF7783"/>
    <property type="match status" value="1"/>
</dbReference>
<evidence type="ECO:0000313" key="5">
    <source>
        <dbReference type="EMBL" id="KAJ3253568.1"/>
    </source>
</evidence>
<dbReference type="InterPro" id="IPR001452">
    <property type="entry name" value="SH3_domain"/>
</dbReference>
<dbReference type="Gene3D" id="2.30.30.40">
    <property type="entry name" value="SH3 Domains"/>
    <property type="match status" value="1"/>
</dbReference>
<evidence type="ECO:0000256" key="3">
    <source>
        <dbReference type="SAM" id="MobiDB-lite"/>
    </source>
</evidence>
<organism evidence="5 6">
    <name type="scientific">Boothiomyces macroporosus</name>
    <dbReference type="NCBI Taxonomy" id="261099"/>
    <lineage>
        <taxon>Eukaryota</taxon>
        <taxon>Fungi</taxon>
        <taxon>Fungi incertae sedis</taxon>
        <taxon>Chytridiomycota</taxon>
        <taxon>Chytridiomycota incertae sedis</taxon>
        <taxon>Chytridiomycetes</taxon>
        <taxon>Rhizophydiales</taxon>
        <taxon>Terramycetaceae</taxon>
        <taxon>Boothiomyces</taxon>
    </lineage>
</organism>
<dbReference type="CDD" id="cd11883">
    <property type="entry name" value="SH3_Sdc25"/>
    <property type="match status" value="1"/>
</dbReference>
<dbReference type="SUPFAM" id="SSF50044">
    <property type="entry name" value="SH3-domain"/>
    <property type="match status" value="1"/>
</dbReference>
<name>A0AAD5UFQ3_9FUNG</name>
<proteinExistence type="predicted"/>
<keyword evidence="6" id="KW-1185">Reference proteome</keyword>
<dbReference type="Proteomes" id="UP001210925">
    <property type="component" value="Unassembled WGS sequence"/>
</dbReference>
<gene>
    <name evidence="5" type="ORF">HK103_000476</name>
</gene>
<evidence type="ECO:0000313" key="6">
    <source>
        <dbReference type="Proteomes" id="UP001210925"/>
    </source>
</evidence>
<feature type="compositionally biased region" description="Polar residues" evidence="3">
    <location>
        <begin position="488"/>
        <end position="503"/>
    </location>
</feature>
<comment type="caution">
    <text evidence="5">The sequence shown here is derived from an EMBL/GenBank/DDBJ whole genome shotgun (WGS) entry which is preliminary data.</text>
</comment>
<dbReference type="EMBL" id="JADGKB010000106">
    <property type="protein sequence ID" value="KAJ3253568.1"/>
    <property type="molecule type" value="Genomic_DNA"/>
</dbReference>
<evidence type="ECO:0000256" key="1">
    <source>
        <dbReference type="ARBA" id="ARBA00022443"/>
    </source>
</evidence>
<accession>A0AAD5UFQ3</accession>
<feature type="compositionally biased region" description="Polar residues" evidence="3">
    <location>
        <begin position="450"/>
        <end position="466"/>
    </location>
</feature>
<evidence type="ECO:0000259" key="4">
    <source>
        <dbReference type="PROSITE" id="PS50002"/>
    </source>
</evidence>
<reference evidence="5" key="1">
    <citation type="submission" date="2020-05" db="EMBL/GenBank/DDBJ databases">
        <title>Phylogenomic resolution of chytrid fungi.</title>
        <authorList>
            <person name="Stajich J.E."/>
            <person name="Amses K."/>
            <person name="Simmons R."/>
            <person name="Seto K."/>
            <person name="Myers J."/>
            <person name="Bonds A."/>
            <person name="Quandt C.A."/>
            <person name="Barry K."/>
            <person name="Liu P."/>
            <person name="Grigoriev I."/>
            <person name="Longcore J.E."/>
            <person name="James T.Y."/>
        </authorList>
    </citation>
    <scope>NUCLEOTIDE SEQUENCE</scope>
    <source>
        <strain evidence="5">PLAUS21</strain>
    </source>
</reference>
<dbReference type="PROSITE" id="PS50002">
    <property type="entry name" value="SH3"/>
    <property type="match status" value="1"/>
</dbReference>
<dbReference type="SMART" id="SM00326">
    <property type="entry name" value="SH3"/>
    <property type="match status" value="1"/>
</dbReference>
<evidence type="ECO:0000256" key="2">
    <source>
        <dbReference type="PROSITE-ProRule" id="PRU00192"/>
    </source>
</evidence>
<feature type="compositionally biased region" description="Basic and acidic residues" evidence="3">
    <location>
        <begin position="468"/>
        <end position="481"/>
    </location>
</feature>
<protein>
    <recommendedName>
        <fullName evidence="4">SH3 domain-containing protein</fullName>
    </recommendedName>
</protein>
<dbReference type="InterPro" id="IPR056685">
    <property type="entry name" value="DUF7783"/>
</dbReference>
<dbReference type="InterPro" id="IPR036028">
    <property type="entry name" value="SH3-like_dom_sf"/>
</dbReference>
<keyword evidence="1 2" id="KW-0728">SH3 domain</keyword>